<feature type="region of interest" description="Disordered" evidence="1">
    <location>
        <begin position="275"/>
        <end position="297"/>
    </location>
</feature>
<organism evidence="4 5">
    <name type="scientific">Prorocentrum cordatum</name>
    <dbReference type="NCBI Taxonomy" id="2364126"/>
    <lineage>
        <taxon>Eukaryota</taxon>
        <taxon>Sar</taxon>
        <taxon>Alveolata</taxon>
        <taxon>Dinophyceae</taxon>
        <taxon>Prorocentrales</taxon>
        <taxon>Prorocentraceae</taxon>
        <taxon>Prorocentrum</taxon>
    </lineage>
</organism>
<accession>A0ABN9XQ60</accession>
<comment type="caution">
    <text evidence="4">The sequence shown here is derived from an EMBL/GenBank/DDBJ whole genome shotgun (WGS) entry which is preliminary data.</text>
</comment>
<sequence length="384" mass="43439">MADPLGEESTDDLVVNHGQAKSLTRLQVRITQLLECRARDEHLRSRIRNAPLNEIRELLSEAVPGARVWPLHDPLVSRLIAFNVTRGRCQGGLCSMLRLDRGGRFLDIARWHYGEEVAFLYAWQAHYVNMLGIFVVLSLPFIMYRTSVGKGNISWWMFPHSVITVFFGLMVTEMWKAKVAILVHRWRAHVDTRGRWQRLVTRVLEDDLESIRAAALREGAQMRRAALEDGAKGRVTIAKAVEAFEERVGWSLPYRLKSVLDPSLEEEECLQDASRPYASRPAASQPVLTSSRPPRLSKLSAKQSSRVRLKELEESAAKACRDTLPVPGLWRGAPPPRTGGRPLRCADLLRTAKTLLILPIILAEWTIIMALFSVWPPFSLCDLP</sequence>
<feature type="transmembrane region" description="Helical" evidence="2">
    <location>
        <begin position="354"/>
        <end position="375"/>
    </location>
</feature>
<dbReference type="InterPro" id="IPR049452">
    <property type="entry name" value="Anoctamin_TM"/>
</dbReference>
<evidence type="ECO:0000256" key="2">
    <source>
        <dbReference type="SAM" id="Phobius"/>
    </source>
</evidence>
<evidence type="ECO:0000259" key="3">
    <source>
        <dbReference type="Pfam" id="PF04547"/>
    </source>
</evidence>
<dbReference type="Proteomes" id="UP001189429">
    <property type="component" value="Unassembled WGS sequence"/>
</dbReference>
<reference evidence="4" key="1">
    <citation type="submission" date="2023-10" db="EMBL/GenBank/DDBJ databases">
        <authorList>
            <person name="Chen Y."/>
            <person name="Shah S."/>
            <person name="Dougan E. K."/>
            <person name="Thang M."/>
            <person name="Chan C."/>
        </authorList>
    </citation>
    <scope>NUCLEOTIDE SEQUENCE [LARGE SCALE GENOMIC DNA]</scope>
</reference>
<keyword evidence="2" id="KW-0812">Transmembrane</keyword>
<keyword evidence="5" id="KW-1185">Reference proteome</keyword>
<feature type="domain" description="Anoctamin transmembrane" evidence="3">
    <location>
        <begin position="112"/>
        <end position="188"/>
    </location>
</feature>
<dbReference type="Pfam" id="PF04547">
    <property type="entry name" value="Anoctamin"/>
    <property type="match status" value="1"/>
</dbReference>
<gene>
    <name evidence="4" type="ORF">PCOR1329_LOCUS78694</name>
</gene>
<feature type="transmembrane region" description="Helical" evidence="2">
    <location>
        <begin position="127"/>
        <end position="144"/>
    </location>
</feature>
<feature type="transmembrane region" description="Helical" evidence="2">
    <location>
        <begin position="156"/>
        <end position="175"/>
    </location>
</feature>
<keyword evidence="2" id="KW-0472">Membrane</keyword>
<evidence type="ECO:0000313" key="4">
    <source>
        <dbReference type="EMBL" id="CAK0901904.1"/>
    </source>
</evidence>
<keyword evidence="2" id="KW-1133">Transmembrane helix</keyword>
<name>A0ABN9XQ60_9DINO</name>
<evidence type="ECO:0000256" key="1">
    <source>
        <dbReference type="SAM" id="MobiDB-lite"/>
    </source>
</evidence>
<evidence type="ECO:0000313" key="5">
    <source>
        <dbReference type="Proteomes" id="UP001189429"/>
    </source>
</evidence>
<dbReference type="EMBL" id="CAUYUJ010020995">
    <property type="protein sequence ID" value="CAK0901904.1"/>
    <property type="molecule type" value="Genomic_DNA"/>
</dbReference>
<proteinExistence type="predicted"/>
<protein>
    <recommendedName>
        <fullName evidence="3">Anoctamin transmembrane domain-containing protein</fullName>
    </recommendedName>
</protein>
<feature type="compositionally biased region" description="Low complexity" evidence="1">
    <location>
        <begin position="275"/>
        <end position="284"/>
    </location>
</feature>